<evidence type="ECO:0000259" key="3">
    <source>
        <dbReference type="Pfam" id="PF22818"/>
    </source>
</evidence>
<dbReference type="InterPro" id="IPR029069">
    <property type="entry name" value="HotDog_dom_sf"/>
</dbReference>
<dbReference type="Gene3D" id="3.10.129.10">
    <property type="entry name" value="Hotdog Thioesterase"/>
    <property type="match status" value="1"/>
</dbReference>
<organism evidence="4 5">
    <name type="scientific">Streptomyces xantholiticus</name>
    <dbReference type="NCBI Taxonomy" id="68285"/>
    <lineage>
        <taxon>Bacteria</taxon>
        <taxon>Bacillati</taxon>
        <taxon>Actinomycetota</taxon>
        <taxon>Actinomycetes</taxon>
        <taxon>Kitasatosporales</taxon>
        <taxon>Streptomycetaceae</taxon>
        <taxon>Streptomyces</taxon>
    </lineage>
</organism>
<dbReference type="SUPFAM" id="SSF54637">
    <property type="entry name" value="Thioesterase/thiol ester dehydrase-isomerase"/>
    <property type="match status" value="1"/>
</dbReference>
<keyword evidence="2" id="KW-0456">Lyase</keyword>
<comment type="similarity">
    <text evidence="1">Belongs to the thioester dehydratase family. FabZ subfamily.</text>
</comment>
<gene>
    <name evidence="4" type="ORF">ABT276_17180</name>
</gene>
<evidence type="ECO:0000256" key="2">
    <source>
        <dbReference type="ARBA" id="ARBA00023239"/>
    </source>
</evidence>
<dbReference type="InterPro" id="IPR054545">
    <property type="entry name" value="ApeI-like"/>
</dbReference>
<dbReference type="InterPro" id="IPR013114">
    <property type="entry name" value="FabA_FabZ"/>
</dbReference>
<dbReference type="PANTHER" id="PTHR30272:SF1">
    <property type="entry name" value="3-HYDROXYACYL-[ACYL-CARRIER-PROTEIN] DEHYDRATASE"/>
    <property type="match status" value="1"/>
</dbReference>
<comment type="caution">
    <text evidence="4">The sequence shown here is derived from an EMBL/GenBank/DDBJ whole genome shotgun (WGS) entry which is preliminary data.</text>
</comment>
<dbReference type="Proteomes" id="UP001445472">
    <property type="component" value="Unassembled WGS sequence"/>
</dbReference>
<protein>
    <submittedName>
        <fullName evidence="4">Hydroxymyristoyl-ACP dehydratase</fullName>
    </submittedName>
</protein>
<dbReference type="Pfam" id="PF22818">
    <property type="entry name" value="ApeI-like"/>
    <property type="match status" value="1"/>
</dbReference>
<dbReference type="PANTHER" id="PTHR30272">
    <property type="entry name" value="3-HYDROXYACYL-[ACYL-CARRIER-PROTEIN] DEHYDRATASE"/>
    <property type="match status" value="1"/>
</dbReference>
<name>A0ABV1UW93_9ACTN</name>
<accession>A0ABV1UW93</accession>
<dbReference type="RefSeq" id="WP_100107658.1">
    <property type="nucleotide sequence ID" value="NZ_JBEPBX010000014.1"/>
</dbReference>
<keyword evidence="5" id="KW-1185">Reference proteome</keyword>
<evidence type="ECO:0000313" key="4">
    <source>
        <dbReference type="EMBL" id="MER6615066.1"/>
    </source>
</evidence>
<proteinExistence type="inferred from homology"/>
<feature type="domain" description="ApeI dehydratase-like" evidence="3">
    <location>
        <begin position="15"/>
        <end position="103"/>
    </location>
</feature>
<reference evidence="4 5" key="1">
    <citation type="submission" date="2024-06" db="EMBL/GenBank/DDBJ databases">
        <title>The Natural Products Discovery Center: Release of the First 8490 Sequenced Strains for Exploring Actinobacteria Biosynthetic Diversity.</title>
        <authorList>
            <person name="Kalkreuter E."/>
            <person name="Kautsar S.A."/>
            <person name="Yang D."/>
            <person name="Bader C.D."/>
            <person name="Teijaro C.N."/>
            <person name="Fluegel L."/>
            <person name="Davis C.M."/>
            <person name="Simpson J.R."/>
            <person name="Lauterbach L."/>
            <person name="Steele A.D."/>
            <person name="Gui C."/>
            <person name="Meng S."/>
            <person name="Li G."/>
            <person name="Viehrig K."/>
            <person name="Ye F."/>
            <person name="Su P."/>
            <person name="Kiefer A.F."/>
            <person name="Nichols A."/>
            <person name="Cepeda A.J."/>
            <person name="Yan W."/>
            <person name="Fan B."/>
            <person name="Jiang Y."/>
            <person name="Adhikari A."/>
            <person name="Zheng C.-J."/>
            <person name="Schuster L."/>
            <person name="Cowan T.M."/>
            <person name="Smanski M.J."/>
            <person name="Chevrette M.G."/>
            <person name="De Carvalho L.P.S."/>
            <person name="Shen B."/>
        </authorList>
    </citation>
    <scope>NUCLEOTIDE SEQUENCE [LARGE SCALE GENOMIC DNA]</scope>
    <source>
        <strain evidence="4 5">NPDC000837</strain>
    </source>
</reference>
<dbReference type="EMBL" id="JBEPBX010000014">
    <property type="protein sequence ID" value="MER6615066.1"/>
    <property type="molecule type" value="Genomic_DNA"/>
</dbReference>
<evidence type="ECO:0000313" key="5">
    <source>
        <dbReference type="Proteomes" id="UP001445472"/>
    </source>
</evidence>
<sequence length="127" mass="13846">MTAFDEVLDVVPGKRAVAVRNVPGTLTVFATHFPRFPVLPGVLILDDIVRAARLAAPDVPQGSRWVLAEAQRVRYRHFAEPGDRLEISVTVIEATESAVTFKAAVGVDGRDITTVRQLRLEKSEVAA</sequence>
<evidence type="ECO:0000256" key="1">
    <source>
        <dbReference type="ARBA" id="ARBA00009174"/>
    </source>
</evidence>